<feature type="transmembrane region" description="Helical" evidence="1">
    <location>
        <begin position="27"/>
        <end position="45"/>
    </location>
</feature>
<keyword evidence="3" id="KW-1185">Reference proteome</keyword>
<comment type="caution">
    <text evidence="2">The sequence shown here is derived from an EMBL/GenBank/DDBJ whole genome shotgun (WGS) entry which is preliminary data.</text>
</comment>
<accession>A0A2W6MTQ9</accession>
<organism evidence="2 3">
    <name type="scientific">Helicobacter valdiviensis</name>
    <dbReference type="NCBI Taxonomy" id="1458358"/>
    <lineage>
        <taxon>Bacteria</taxon>
        <taxon>Pseudomonadati</taxon>
        <taxon>Campylobacterota</taxon>
        <taxon>Epsilonproteobacteria</taxon>
        <taxon>Campylobacterales</taxon>
        <taxon>Helicobacteraceae</taxon>
        <taxon>Helicobacter</taxon>
    </lineage>
</organism>
<dbReference type="AlphaFoldDB" id="A0A2W6MTQ9"/>
<proteinExistence type="predicted"/>
<evidence type="ECO:0000313" key="3">
    <source>
        <dbReference type="Proteomes" id="UP000249746"/>
    </source>
</evidence>
<evidence type="ECO:0000256" key="1">
    <source>
        <dbReference type="SAM" id="Phobius"/>
    </source>
</evidence>
<keyword evidence="1" id="KW-1133">Transmembrane helix</keyword>
<dbReference type="Proteomes" id="UP000249746">
    <property type="component" value="Unassembled WGS sequence"/>
</dbReference>
<reference evidence="2 3" key="1">
    <citation type="submission" date="2017-03" db="EMBL/GenBank/DDBJ databases">
        <title>Genomic and clinical evidence uncovers the enterohepatic species Helicobacter valdiviensis as a potential human intestinal pathogen.</title>
        <authorList>
            <person name="Fresia P."/>
            <person name="Jara R."/>
            <person name="Sierra R."/>
            <person name="Ferres I."/>
            <person name="Greif G."/>
            <person name="Iraola G."/>
            <person name="Collado L."/>
        </authorList>
    </citation>
    <scope>NUCLEOTIDE SEQUENCE [LARGE SCALE GENOMIC DNA]</scope>
    <source>
        <strain evidence="2 3">WBE14</strain>
    </source>
</reference>
<keyword evidence="1" id="KW-0472">Membrane</keyword>
<keyword evidence="1" id="KW-0812">Transmembrane</keyword>
<gene>
    <name evidence="2" type="ORF">B6S12_09760</name>
</gene>
<name>A0A2W6MTQ9_9HELI</name>
<dbReference type="RefSeq" id="WP_111230611.1">
    <property type="nucleotide sequence ID" value="NZ_NBIU01000045.1"/>
</dbReference>
<sequence length="61" mass="7228">MFILSLFVITWFYATFLFFKCFGNKKYFFKLLVCVWILVFATEYFSAPKEDNKATTLLFGG</sequence>
<dbReference type="EMBL" id="NBIU01000045">
    <property type="protein sequence ID" value="PZT47309.1"/>
    <property type="molecule type" value="Genomic_DNA"/>
</dbReference>
<protein>
    <submittedName>
        <fullName evidence="2">Uncharacterized protein</fullName>
    </submittedName>
</protein>
<evidence type="ECO:0000313" key="2">
    <source>
        <dbReference type="EMBL" id="PZT47309.1"/>
    </source>
</evidence>